<gene>
    <name evidence="7" type="ORF">XA68_10964</name>
</gene>
<dbReference type="Pfam" id="PF02902">
    <property type="entry name" value="Peptidase_C48"/>
    <property type="match status" value="1"/>
</dbReference>
<dbReference type="PANTHER" id="PTHR12606">
    <property type="entry name" value="SENTRIN/SUMO-SPECIFIC PROTEASE"/>
    <property type="match status" value="1"/>
</dbReference>
<evidence type="ECO:0000313" key="7">
    <source>
        <dbReference type="EMBL" id="PFH55028.1"/>
    </source>
</evidence>
<reference evidence="7 8" key="1">
    <citation type="journal article" date="2015" name="BMC Genomics">
        <title>Gene expression during zombie ant biting behavior reflects the complexity underlying fungal parasitic behavioral manipulation.</title>
        <authorList>
            <person name="de Bekker C."/>
            <person name="Ohm R.A."/>
            <person name="Loreto R.G."/>
            <person name="Sebastian A."/>
            <person name="Albert I."/>
            <person name="Merrow M."/>
            <person name="Brachmann A."/>
            <person name="Hughes D.P."/>
        </authorList>
    </citation>
    <scope>NUCLEOTIDE SEQUENCE [LARGE SCALE GENOMIC DNA]</scope>
    <source>
        <strain evidence="7 8">SC16a</strain>
    </source>
</reference>
<evidence type="ECO:0000256" key="5">
    <source>
        <dbReference type="SAM" id="Coils"/>
    </source>
</evidence>
<dbReference type="PANTHER" id="PTHR12606:SF141">
    <property type="entry name" value="GH15225P-RELATED"/>
    <property type="match status" value="1"/>
</dbReference>
<name>A0A2A9NYH7_OPHUN</name>
<dbReference type="GO" id="GO:0016929">
    <property type="term" value="F:deSUMOylase activity"/>
    <property type="evidence" value="ECO:0007669"/>
    <property type="project" value="TreeGrafter"/>
</dbReference>
<evidence type="ECO:0000256" key="4">
    <source>
        <dbReference type="ARBA" id="ARBA00022807"/>
    </source>
</evidence>
<evidence type="ECO:0000256" key="2">
    <source>
        <dbReference type="ARBA" id="ARBA00022670"/>
    </source>
</evidence>
<protein>
    <recommendedName>
        <fullName evidence="6">Ubiquitin-like protease family profile domain-containing protein</fullName>
    </recommendedName>
</protein>
<dbReference type="OrthoDB" id="1939479at2759"/>
<keyword evidence="5" id="KW-0175">Coiled coil</keyword>
<keyword evidence="8" id="KW-1185">Reference proteome</keyword>
<organism evidence="7 8">
    <name type="scientific">Ophiocordyceps unilateralis</name>
    <name type="common">Zombie-ant fungus</name>
    <name type="synonym">Torrubia unilateralis</name>
    <dbReference type="NCBI Taxonomy" id="268505"/>
    <lineage>
        <taxon>Eukaryota</taxon>
        <taxon>Fungi</taxon>
        <taxon>Dikarya</taxon>
        <taxon>Ascomycota</taxon>
        <taxon>Pezizomycotina</taxon>
        <taxon>Sordariomycetes</taxon>
        <taxon>Hypocreomycetidae</taxon>
        <taxon>Hypocreales</taxon>
        <taxon>Ophiocordycipitaceae</taxon>
        <taxon>Ophiocordyceps</taxon>
    </lineage>
</organism>
<dbReference type="GO" id="GO:0016926">
    <property type="term" value="P:protein desumoylation"/>
    <property type="evidence" value="ECO:0007669"/>
    <property type="project" value="TreeGrafter"/>
</dbReference>
<dbReference type="SUPFAM" id="SSF54001">
    <property type="entry name" value="Cysteine proteinases"/>
    <property type="match status" value="1"/>
</dbReference>
<feature type="coiled-coil region" evidence="5">
    <location>
        <begin position="311"/>
        <end position="379"/>
    </location>
</feature>
<dbReference type="AlphaFoldDB" id="A0A2A9NYH7"/>
<reference evidence="7 8" key="2">
    <citation type="journal article" date="2017" name="Sci. Rep.">
        <title>Ant-infecting Ophiocordyceps genomes reveal a high diversity of potential behavioral manipulation genes and a possible major role for enterotoxins.</title>
        <authorList>
            <person name="de Bekker C."/>
            <person name="Ohm R.A."/>
            <person name="Evans H.C."/>
            <person name="Brachmann A."/>
            <person name="Hughes D.P."/>
        </authorList>
    </citation>
    <scope>NUCLEOTIDE SEQUENCE [LARGE SCALE GENOMIC DNA]</scope>
    <source>
        <strain evidence="7 8">SC16a</strain>
    </source>
</reference>
<dbReference type="InterPro" id="IPR038765">
    <property type="entry name" value="Papain-like_cys_pep_sf"/>
</dbReference>
<evidence type="ECO:0000256" key="1">
    <source>
        <dbReference type="ARBA" id="ARBA00005234"/>
    </source>
</evidence>
<comment type="similarity">
    <text evidence="1">Belongs to the peptidase C48 family.</text>
</comment>
<keyword evidence="2" id="KW-0645">Protease</keyword>
<proteinExistence type="inferred from homology"/>
<sequence length="637" mass="72084">MLCGLPIPSFVVQICGLFPPPARIELGRQCRLPGSFPQECHDELAIQKTEEDSFGAAQNDETASAAVALRRVPSAPPDFAEAVIDKHRADYIEWRISEMTAQNIRRHFYNESDFHRAIRTAYNADFVPKTPIKFVRKPRTILRKGPRQITRYNPKRLALTRPSRAVRCTNKRISPHPGTHTGLDVPGLLGIDTERKSPDDPFFAVGREHSFHVSSDNSIRLTRSLGASWHADDAWYKPEKKFETPELDLPIFYDTEKRGNVREWTARVKAEAPARIHELVNAPALEGLANEPIEEILQRLVKKGQVDTTHRDRYRAARQEAAEQAEKKAEEEARRLVEDACRRAEEAAKRLAEEEAKRLAEEEELAAERREAEQKLTEESFSVARGLRLPRRPLVFPPSKVWIDLAHSTLRATASRTLAKTSEGSDLRRHDFATVVPSTQWLNDEIINGSLLWMDKAINEAAGIEDVRRQTRKCLTLNSFFFKDLLNKGPCGTERKLRRCGVNKNNFLDVETVLLPICDRSHWTMLVVRPGRRCVMHLDSLNSQGSSAFTTLTLLWLKEVLQEKFVASEWTVVKEQIPVQMNGHDCGVFAITNAICLALGLSPVHSYTAADMPMQRIRIACMLLNGGFSGDFDLGVH</sequence>
<comment type="caution">
    <text evidence="7">The sequence shown here is derived from an EMBL/GenBank/DDBJ whole genome shotgun (WGS) entry which is preliminary data.</text>
</comment>
<feature type="domain" description="Ubiquitin-like protease family profile" evidence="6">
    <location>
        <begin position="425"/>
        <end position="597"/>
    </location>
</feature>
<dbReference type="GO" id="GO:0005634">
    <property type="term" value="C:nucleus"/>
    <property type="evidence" value="ECO:0007669"/>
    <property type="project" value="TreeGrafter"/>
</dbReference>
<evidence type="ECO:0000313" key="8">
    <source>
        <dbReference type="Proteomes" id="UP000037136"/>
    </source>
</evidence>
<dbReference type="PROSITE" id="PS50600">
    <property type="entry name" value="ULP_PROTEASE"/>
    <property type="match status" value="1"/>
</dbReference>
<dbReference type="Proteomes" id="UP000037136">
    <property type="component" value="Unassembled WGS sequence"/>
</dbReference>
<keyword evidence="4" id="KW-0788">Thiol protease</keyword>
<evidence type="ECO:0000259" key="6">
    <source>
        <dbReference type="PROSITE" id="PS50600"/>
    </source>
</evidence>
<dbReference type="Gene3D" id="3.40.395.10">
    <property type="entry name" value="Adenoviral Proteinase, Chain A"/>
    <property type="match status" value="1"/>
</dbReference>
<dbReference type="InterPro" id="IPR003653">
    <property type="entry name" value="Peptidase_C48_C"/>
</dbReference>
<dbReference type="STRING" id="268505.A0A2A9NYH7"/>
<keyword evidence="3" id="KW-0378">Hydrolase</keyword>
<evidence type="ECO:0000256" key="3">
    <source>
        <dbReference type="ARBA" id="ARBA00022801"/>
    </source>
</evidence>
<accession>A0A2A9NYH7</accession>
<dbReference type="GO" id="GO:0006508">
    <property type="term" value="P:proteolysis"/>
    <property type="evidence" value="ECO:0007669"/>
    <property type="project" value="UniProtKB-KW"/>
</dbReference>
<dbReference type="EMBL" id="LAZP02001298">
    <property type="protein sequence ID" value="PFH55028.1"/>
    <property type="molecule type" value="Genomic_DNA"/>
</dbReference>